<gene>
    <name evidence="1" type="ORF">H0S70_06940</name>
</gene>
<name>A0A7H1DT35_9FLAO</name>
<dbReference type="KEGG" id="cmaq:H0S70_06940"/>
<dbReference type="AlphaFoldDB" id="A0A7H1DT35"/>
<proteinExistence type="predicted"/>
<sequence>MNLINISDPASIKNYFLKVRELQKSGNEFPVNLDDVFPLVYSQRGKAVSHLRDNFIENEDYTIISQMGKNTKGRNKYEYFLSVSAMEFFVAKKVKEVFEVYRQVFHKTLDEKQKPLSQLEILAQSAQILLQQDQRISQIESKLNLIEENQIIAKEELFALPFPISNEPIPEMSTRDKIRRMVNKLSVKLNLSQNDIWNRVYQELYYTYHVSIKAKKKISKSESWLDVADRTGNIDKMYIVVSNIINK</sequence>
<reference evidence="1 2" key="1">
    <citation type="submission" date="2020-07" db="EMBL/GenBank/DDBJ databases">
        <title>Complete genome and description of Chryseobacterium manosquense strain Marseille-Q2069 sp. nov.</title>
        <authorList>
            <person name="Boxberger M."/>
        </authorList>
    </citation>
    <scope>NUCLEOTIDE SEQUENCE [LARGE SCALE GENOMIC DNA]</scope>
    <source>
        <strain evidence="1 2">Marseille-Q2069</strain>
    </source>
</reference>
<accession>A0A7H1DT35</accession>
<evidence type="ECO:0008006" key="3">
    <source>
        <dbReference type="Google" id="ProtNLM"/>
    </source>
</evidence>
<evidence type="ECO:0000313" key="1">
    <source>
        <dbReference type="EMBL" id="QNS40143.1"/>
    </source>
</evidence>
<organism evidence="1 2">
    <name type="scientific">Chryseobacterium manosquense</name>
    <dbReference type="NCBI Taxonomy" id="2754694"/>
    <lineage>
        <taxon>Bacteria</taxon>
        <taxon>Pseudomonadati</taxon>
        <taxon>Bacteroidota</taxon>
        <taxon>Flavobacteriia</taxon>
        <taxon>Flavobacteriales</taxon>
        <taxon>Weeksellaceae</taxon>
        <taxon>Chryseobacterium group</taxon>
        <taxon>Chryseobacterium</taxon>
    </lineage>
</organism>
<protein>
    <recommendedName>
        <fullName evidence="3">Rha family transcriptional regulator</fullName>
    </recommendedName>
</protein>
<dbReference type="RefSeq" id="WP_188320268.1">
    <property type="nucleotide sequence ID" value="NZ_CP060203.1"/>
</dbReference>
<dbReference type="Proteomes" id="UP000516438">
    <property type="component" value="Chromosome"/>
</dbReference>
<dbReference type="EMBL" id="CP060203">
    <property type="protein sequence ID" value="QNS40143.1"/>
    <property type="molecule type" value="Genomic_DNA"/>
</dbReference>
<evidence type="ECO:0000313" key="2">
    <source>
        <dbReference type="Proteomes" id="UP000516438"/>
    </source>
</evidence>
<keyword evidence="2" id="KW-1185">Reference proteome</keyword>